<keyword evidence="7" id="KW-0472">Membrane</keyword>
<dbReference type="HAMAP" id="MF_02095">
    <property type="entry name" value="CysQ"/>
    <property type="match status" value="1"/>
</dbReference>
<evidence type="ECO:0000256" key="2">
    <source>
        <dbReference type="ARBA" id="ARBA00022475"/>
    </source>
</evidence>
<dbReference type="PRINTS" id="PR00377">
    <property type="entry name" value="IMPHPHTASES"/>
</dbReference>
<dbReference type="Gene3D" id="3.30.540.10">
    <property type="entry name" value="Fructose-1,6-Bisphosphatase, subunit A, domain 1"/>
    <property type="match status" value="1"/>
</dbReference>
<dbReference type="GO" id="GO:0050427">
    <property type="term" value="P:3'-phosphoadenosine 5'-phosphosulfate metabolic process"/>
    <property type="evidence" value="ECO:0007669"/>
    <property type="project" value="TreeGrafter"/>
</dbReference>
<evidence type="ECO:0000256" key="7">
    <source>
        <dbReference type="ARBA" id="ARBA00023136"/>
    </source>
</evidence>
<dbReference type="AlphaFoldDB" id="A0A3B1BH58"/>
<evidence type="ECO:0000256" key="1">
    <source>
        <dbReference type="ARBA" id="ARBA00005289"/>
    </source>
</evidence>
<dbReference type="GO" id="GO:0046854">
    <property type="term" value="P:phosphatidylinositol phosphate biosynthetic process"/>
    <property type="evidence" value="ECO:0007669"/>
    <property type="project" value="InterPro"/>
</dbReference>
<dbReference type="EMBL" id="UOGA01000038">
    <property type="protein sequence ID" value="VAX15442.1"/>
    <property type="molecule type" value="Genomic_DNA"/>
</dbReference>
<evidence type="ECO:0000256" key="3">
    <source>
        <dbReference type="ARBA" id="ARBA00022519"/>
    </source>
</evidence>
<dbReference type="GO" id="GO:0000103">
    <property type="term" value="P:sulfate assimilation"/>
    <property type="evidence" value="ECO:0007669"/>
    <property type="project" value="TreeGrafter"/>
</dbReference>
<dbReference type="SUPFAM" id="SSF56655">
    <property type="entry name" value="Carbohydrate phosphatase"/>
    <property type="match status" value="1"/>
</dbReference>
<dbReference type="FunFam" id="3.40.190.80:FF:000005">
    <property type="entry name" value="3'(2'),5'-bisphosphate nucleotidase CysQ"/>
    <property type="match status" value="1"/>
</dbReference>
<keyword evidence="2" id="KW-1003">Cell membrane</keyword>
<evidence type="ECO:0000256" key="5">
    <source>
        <dbReference type="ARBA" id="ARBA00022801"/>
    </source>
</evidence>
<dbReference type="PANTHER" id="PTHR43028">
    <property type="entry name" value="3'(2'),5'-BISPHOSPHATE NUCLEOTIDASE 1"/>
    <property type="match status" value="1"/>
</dbReference>
<dbReference type="GO" id="GO:0008441">
    <property type="term" value="F:3'(2'),5'-bisphosphate nucleotidase activity"/>
    <property type="evidence" value="ECO:0007669"/>
    <property type="project" value="InterPro"/>
</dbReference>
<dbReference type="InterPro" id="IPR006240">
    <property type="entry name" value="CysQ"/>
</dbReference>
<keyword evidence="3" id="KW-0997">Cell inner membrane</keyword>
<keyword evidence="5 9" id="KW-0378">Hydrolase</keyword>
<dbReference type="NCBIfam" id="TIGR01331">
    <property type="entry name" value="bisphos_cysQ"/>
    <property type="match status" value="1"/>
</dbReference>
<comment type="similarity">
    <text evidence="1">Belongs to the inositol monophosphatase superfamily. CysQ family.</text>
</comment>
<gene>
    <name evidence="9" type="ORF">MNBD_NITROSPINAE04-2742</name>
</gene>
<dbReference type="Pfam" id="PF00459">
    <property type="entry name" value="Inositol_P"/>
    <property type="match status" value="1"/>
</dbReference>
<organism evidence="9">
    <name type="scientific">hydrothermal vent metagenome</name>
    <dbReference type="NCBI Taxonomy" id="652676"/>
    <lineage>
        <taxon>unclassified sequences</taxon>
        <taxon>metagenomes</taxon>
        <taxon>ecological metagenomes</taxon>
    </lineage>
</organism>
<protein>
    <recommendedName>
        <fullName evidence="8">3'-phosphoadenosine 5'-phosphate phosphatase</fullName>
    </recommendedName>
</protein>
<evidence type="ECO:0000256" key="8">
    <source>
        <dbReference type="ARBA" id="ARBA00044544"/>
    </source>
</evidence>
<keyword evidence="6" id="KW-0460">Magnesium</keyword>
<dbReference type="InterPro" id="IPR020583">
    <property type="entry name" value="Inositol_monoP_metal-BS"/>
</dbReference>
<dbReference type="CDD" id="cd01638">
    <property type="entry name" value="CysQ"/>
    <property type="match status" value="1"/>
</dbReference>
<dbReference type="GO" id="GO:0000287">
    <property type="term" value="F:magnesium ion binding"/>
    <property type="evidence" value="ECO:0007669"/>
    <property type="project" value="InterPro"/>
</dbReference>
<sequence length="277" mass="30082">MFLLKNMGVTVSLGELLPQIVSLAHAAGEATMKIYSSDDHGTTYKADSSPLTLADTASHAIISKGLNALNNDVPVLSEESDQIDYEMREMWSLYWLIDPLDGTKEFVKRNDEFTVNIALIQDGAPVLGVVFAPALGFSYHAAKGAGAFRQDGNGAEPSPIRVGDYREGRLKVMITRSHTSPELMDFLKKVGDCEIVSAGSSLKLCRVADGGAHFYPRLGPTMEWDTAAAHCVVEQAGGAVTDLSGDTLRYNKPDLHNPYFMVTGNPAYPWRELVQGD</sequence>
<reference evidence="9" key="1">
    <citation type="submission" date="2018-06" db="EMBL/GenBank/DDBJ databases">
        <authorList>
            <person name="Zhirakovskaya E."/>
        </authorList>
    </citation>
    <scope>NUCLEOTIDE SEQUENCE</scope>
</reference>
<dbReference type="PROSITE" id="PS00630">
    <property type="entry name" value="IMP_2"/>
    <property type="match status" value="1"/>
</dbReference>
<evidence type="ECO:0000256" key="4">
    <source>
        <dbReference type="ARBA" id="ARBA00022723"/>
    </source>
</evidence>
<evidence type="ECO:0000256" key="6">
    <source>
        <dbReference type="ARBA" id="ARBA00022842"/>
    </source>
</evidence>
<dbReference type="InterPro" id="IPR000760">
    <property type="entry name" value="Inositol_monophosphatase-like"/>
</dbReference>
<keyword evidence="4" id="KW-0479">Metal-binding</keyword>
<proteinExistence type="inferred from homology"/>
<dbReference type="InterPro" id="IPR050725">
    <property type="entry name" value="CysQ/Inositol_MonoPase"/>
</dbReference>
<accession>A0A3B1BH58</accession>
<dbReference type="PROSITE" id="PS00629">
    <property type="entry name" value="IMP_1"/>
    <property type="match status" value="1"/>
</dbReference>
<dbReference type="Gene3D" id="3.40.190.80">
    <property type="match status" value="1"/>
</dbReference>
<dbReference type="InterPro" id="IPR020550">
    <property type="entry name" value="Inositol_monophosphatase_CS"/>
</dbReference>
<dbReference type="PANTHER" id="PTHR43028:SF5">
    <property type="entry name" value="3'(2'),5'-BISPHOSPHATE NUCLEOTIDASE 1"/>
    <property type="match status" value="1"/>
</dbReference>
<evidence type="ECO:0000313" key="9">
    <source>
        <dbReference type="EMBL" id="VAX15442.1"/>
    </source>
</evidence>
<name>A0A3B1BH58_9ZZZZ</name>